<proteinExistence type="inferred from homology"/>
<dbReference type="NCBIfam" id="NF005286">
    <property type="entry name" value="PRK06803.1"/>
    <property type="match status" value="1"/>
</dbReference>
<dbReference type="KEGG" id="poj:PtoMrB4_33340"/>
<dbReference type="InterPro" id="IPR020013">
    <property type="entry name" value="Flagellar_FlgE/F/G"/>
</dbReference>
<keyword evidence="11" id="KW-0966">Cell projection</keyword>
<accession>A0A679GRY3</accession>
<dbReference type="InterPro" id="IPR037925">
    <property type="entry name" value="FlgE/F/G-like"/>
</dbReference>
<dbReference type="Pfam" id="PF00460">
    <property type="entry name" value="Flg_bb_rod"/>
    <property type="match status" value="1"/>
</dbReference>
<feature type="domain" description="Flagellar basal-body/hook protein C-terminal" evidence="8">
    <location>
        <begin position="349"/>
        <end position="390"/>
    </location>
</feature>
<evidence type="ECO:0000259" key="7">
    <source>
        <dbReference type="Pfam" id="PF00460"/>
    </source>
</evidence>
<dbReference type="NCBIfam" id="TIGR03506">
    <property type="entry name" value="FlgEFG_subfam"/>
    <property type="match status" value="1"/>
</dbReference>
<dbReference type="RefSeq" id="WP_172433974.1">
    <property type="nucleotide sequence ID" value="NZ_AP022642.1"/>
</dbReference>
<dbReference type="PANTHER" id="PTHR30435:SF1">
    <property type="entry name" value="FLAGELLAR HOOK PROTEIN FLGE"/>
    <property type="match status" value="1"/>
</dbReference>
<dbReference type="Gene3D" id="2.60.98.20">
    <property type="entry name" value="Flagellar hook protein FlgE"/>
    <property type="match status" value="1"/>
</dbReference>
<dbReference type="Proteomes" id="UP000501237">
    <property type="component" value="Chromosome"/>
</dbReference>
<keyword evidence="4 5" id="KW-0975">Bacterial flagellum</keyword>
<dbReference type="EMBL" id="AP022642">
    <property type="protein sequence ID" value="BCA29357.1"/>
    <property type="molecule type" value="Genomic_DNA"/>
</dbReference>
<evidence type="ECO:0000256" key="5">
    <source>
        <dbReference type="RuleBase" id="RU362116"/>
    </source>
</evidence>
<keyword evidence="11" id="KW-0282">Flagellum</keyword>
<evidence type="ECO:0000259" key="9">
    <source>
        <dbReference type="Pfam" id="PF07559"/>
    </source>
</evidence>
<evidence type="ECO:0000256" key="1">
    <source>
        <dbReference type="ARBA" id="ARBA00004117"/>
    </source>
</evidence>
<feature type="domain" description="Flagellar hook protein FlgE D2" evidence="9">
    <location>
        <begin position="154"/>
        <end position="275"/>
    </location>
</feature>
<sequence length="394" mass="40994">MSFNIALTGLNAVNQHLNAVSHNIANSATTGFKSSRAEFASLYSSGQPMGVEVQAVTQSISLRGSINASGRDLDLAIGGGGFFITRSAGGETRYTRAGMFGTDEQGYLTAGSGRLQGYPVDAAGVLQAGVLGDLQQKTGNLPAQASNRVDFAANLDANATPPKVTPFDPSNPDTYTCTQTTPVYDSQGKKHSLTQYFINTGSNQWDVRYFIDGAGVGPAQPLSFSTSGTLAAPVGPVTITHPLPGVEPLNLALSYAGSTQYGSPFVIGTNRANGYATGERTGMAVEKDGRLYATFSNGQRLLEGQLVLAGFTNPGGLANQNGTSWSETSASGTPLLGTPNSGQFGPISSKALEGSNVDLTRELVGLMEGQRNYQANTKVVSTNKELIQALFAAV</sequence>
<dbReference type="InterPro" id="IPR001444">
    <property type="entry name" value="Flag_bb_rod_N"/>
</dbReference>
<dbReference type="InterPro" id="IPR037058">
    <property type="entry name" value="Falgellar_hook_FlgE_sf"/>
</dbReference>
<comment type="function">
    <text evidence="5">A flexible structure which links the flagellar filament to the drive apparatus in the basal body.</text>
</comment>
<comment type="subcellular location">
    <subcellularLocation>
        <location evidence="1 5">Bacterial flagellum basal body</location>
    </subcellularLocation>
</comment>
<dbReference type="InterPro" id="IPR010930">
    <property type="entry name" value="Flg_bb/hook_C_dom"/>
</dbReference>
<dbReference type="GO" id="GO:0009424">
    <property type="term" value="C:bacterial-type flagellum hook"/>
    <property type="evidence" value="ECO:0007669"/>
    <property type="project" value="TreeGrafter"/>
</dbReference>
<dbReference type="GO" id="GO:0071978">
    <property type="term" value="P:bacterial-type flagellum-dependent swarming motility"/>
    <property type="evidence" value="ECO:0007669"/>
    <property type="project" value="TreeGrafter"/>
</dbReference>
<comment type="similarity">
    <text evidence="2 5">Belongs to the flagella basal body rod proteins family.</text>
</comment>
<evidence type="ECO:0000259" key="10">
    <source>
        <dbReference type="Pfam" id="PF22692"/>
    </source>
</evidence>
<evidence type="ECO:0000259" key="8">
    <source>
        <dbReference type="Pfam" id="PF06429"/>
    </source>
</evidence>
<dbReference type="Pfam" id="PF22692">
    <property type="entry name" value="LlgE_F_G_D1"/>
    <property type="match status" value="1"/>
</dbReference>
<feature type="domain" description="Flagellar hook protein FlgE/F/G-like D1" evidence="10">
    <location>
        <begin position="76"/>
        <end position="114"/>
    </location>
</feature>
<dbReference type="SUPFAM" id="SSF117143">
    <property type="entry name" value="Flagellar hook protein flgE"/>
    <property type="match status" value="1"/>
</dbReference>
<dbReference type="Pfam" id="PF07559">
    <property type="entry name" value="FlgE_D2"/>
    <property type="match status" value="1"/>
</dbReference>
<evidence type="ECO:0000256" key="4">
    <source>
        <dbReference type="ARBA" id="ARBA00023143"/>
    </source>
</evidence>
<evidence type="ECO:0000313" key="11">
    <source>
        <dbReference type="EMBL" id="BCA29357.1"/>
    </source>
</evidence>
<dbReference type="GO" id="GO:0005829">
    <property type="term" value="C:cytosol"/>
    <property type="evidence" value="ECO:0007669"/>
    <property type="project" value="TreeGrafter"/>
</dbReference>
<dbReference type="AlphaFoldDB" id="A0A679GRY3"/>
<dbReference type="Pfam" id="PF06429">
    <property type="entry name" value="Flg_bbr_C"/>
    <property type="match status" value="1"/>
</dbReference>
<evidence type="ECO:0000256" key="6">
    <source>
        <dbReference type="SAM" id="MobiDB-lite"/>
    </source>
</evidence>
<dbReference type="InterPro" id="IPR053967">
    <property type="entry name" value="LlgE_F_G-like_D1"/>
</dbReference>
<evidence type="ECO:0000256" key="2">
    <source>
        <dbReference type="ARBA" id="ARBA00009677"/>
    </source>
</evidence>
<protein>
    <recommendedName>
        <fullName evidence="3 5">Flagellar hook protein FlgE</fullName>
    </recommendedName>
</protein>
<dbReference type="PANTHER" id="PTHR30435">
    <property type="entry name" value="FLAGELLAR PROTEIN"/>
    <property type="match status" value="1"/>
</dbReference>
<reference evidence="11 12" key="1">
    <citation type="journal article" date="2020" name="Microbiol. Resour. Announc.">
        <title>Complete genome sequence of Pseudomonas otitidis strain MrB4, isolated from Lake Biwa in Japan.</title>
        <authorList>
            <person name="Miyazaki K."/>
            <person name="Hase E."/>
            <person name="Maruya T."/>
        </authorList>
    </citation>
    <scope>NUCLEOTIDE SEQUENCE [LARGE SCALE GENOMIC DNA]</scope>
    <source>
        <strain evidence="11 12">MrB4</strain>
    </source>
</reference>
<keyword evidence="11" id="KW-0969">Cilium</keyword>
<evidence type="ECO:0000256" key="3">
    <source>
        <dbReference type="ARBA" id="ARBA00019015"/>
    </source>
</evidence>
<evidence type="ECO:0000313" key="12">
    <source>
        <dbReference type="Proteomes" id="UP000501237"/>
    </source>
</evidence>
<feature type="region of interest" description="Disordered" evidence="6">
    <location>
        <begin position="320"/>
        <end position="341"/>
    </location>
</feature>
<organism evidence="11 12">
    <name type="scientific">Metapseudomonas otitidis</name>
    <dbReference type="NCBI Taxonomy" id="319939"/>
    <lineage>
        <taxon>Bacteria</taxon>
        <taxon>Pseudomonadati</taxon>
        <taxon>Pseudomonadota</taxon>
        <taxon>Gammaproteobacteria</taxon>
        <taxon>Pseudomonadales</taxon>
        <taxon>Pseudomonadaceae</taxon>
        <taxon>Metapseudomonas</taxon>
    </lineage>
</organism>
<name>A0A679GRY3_9GAMM</name>
<dbReference type="GO" id="GO:0009425">
    <property type="term" value="C:bacterial-type flagellum basal body"/>
    <property type="evidence" value="ECO:0007669"/>
    <property type="project" value="UniProtKB-SubCell"/>
</dbReference>
<dbReference type="InterPro" id="IPR011491">
    <property type="entry name" value="FlgE_D2"/>
</dbReference>
<feature type="domain" description="Flagellar basal body rod protein N-terminal" evidence="7">
    <location>
        <begin position="3"/>
        <end position="33"/>
    </location>
</feature>
<dbReference type="GeneID" id="57398552"/>
<gene>
    <name evidence="11" type="ORF">PtoMrB4_33340</name>
</gene>